<evidence type="ECO:0000256" key="1">
    <source>
        <dbReference type="SAM" id="MobiDB-lite"/>
    </source>
</evidence>
<feature type="region of interest" description="Disordered" evidence="1">
    <location>
        <begin position="1"/>
        <end position="21"/>
    </location>
</feature>
<reference evidence="2 3" key="1">
    <citation type="submission" date="2022-10" db="EMBL/GenBank/DDBJ databases">
        <title>Defluviimonas sp. nov., isolated from ocean surface sediments.</title>
        <authorList>
            <person name="He W."/>
            <person name="Wang L."/>
            <person name="Zhang D.-F."/>
        </authorList>
    </citation>
    <scope>NUCLEOTIDE SEQUENCE [LARGE SCALE GENOMIC DNA]</scope>
    <source>
        <strain evidence="2 3">WL0050</strain>
    </source>
</reference>
<evidence type="ECO:0000313" key="2">
    <source>
        <dbReference type="EMBL" id="MCV2874193.1"/>
    </source>
</evidence>
<dbReference type="Proteomes" id="UP001652564">
    <property type="component" value="Unassembled WGS sequence"/>
</dbReference>
<dbReference type="RefSeq" id="WP_263741471.1">
    <property type="nucleotide sequence ID" value="NZ_JAOWKZ010000005.1"/>
</dbReference>
<name>A0ABT2ZST9_9RHOB</name>
<dbReference type="Pfam" id="PF11149">
    <property type="entry name" value="DUF2924"/>
    <property type="match status" value="1"/>
</dbReference>
<accession>A0ABT2ZST9</accession>
<proteinExistence type="predicted"/>
<gene>
    <name evidence="2" type="ORF">OEZ71_17995</name>
</gene>
<evidence type="ECO:0000313" key="3">
    <source>
        <dbReference type="Proteomes" id="UP001652564"/>
    </source>
</evidence>
<sequence>MPGKADPDRSGLQQDWEEAFGSPPPAYASVAFLRKALAYEAQVKRHGGLPAATRRALSQIASGKPVEEAARRRLRPGAHLVRDWNGRSYQVEVQEKGFRLDGRTWPSLSAIARHITGTSWSGPRFFGLNDRTGGKG</sequence>
<dbReference type="InterPro" id="IPR021322">
    <property type="entry name" value="DUF2924"/>
</dbReference>
<dbReference type="EMBL" id="JAOWKZ010000005">
    <property type="protein sequence ID" value="MCV2874193.1"/>
    <property type="molecule type" value="Genomic_DNA"/>
</dbReference>
<comment type="caution">
    <text evidence="2">The sequence shown here is derived from an EMBL/GenBank/DDBJ whole genome shotgun (WGS) entry which is preliminary data.</text>
</comment>
<keyword evidence="3" id="KW-1185">Reference proteome</keyword>
<organism evidence="2 3">
    <name type="scientific">Albidovulum litorale</name>
    <dbReference type="NCBI Taxonomy" id="2984134"/>
    <lineage>
        <taxon>Bacteria</taxon>
        <taxon>Pseudomonadati</taxon>
        <taxon>Pseudomonadota</taxon>
        <taxon>Alphaproteobacteria</taxon>
        <taxon>Rhodobacterales</taxon>
        <taxon>Paracoccaceae</taxon>
        <taxon>Albidovulum</taxon>
    </lineage>
</organism>
<protein>
    <submittedName>
        <fullName evidence="2">DUF2924 domain-containing protein</fullName>
    </submittedName>
</protein>